<protein>
    <submittedName>
        <fullName evidence="1">Uncharacterized protein</fullName>
    </submittedName>
</protein>
<organism evidence="1 2">
    <name type="scientific">Rubus argutus</name>
    <name type="common">Southern blackberry</name>
    <dbReference type="NCBI Taxonomy" id="59490"/>
    <lineage>
        <taxon>Eukaryota</taxon>
        <taxon>Viridiplantae</taxon>
        <taxon>Streptophyta</taxon>
        <taxon>Embryophyta</taxon>
        <taxon>Tracheophyta</taxon>
        <taxon>Spermatophyta</taxon>
        <taxon>Magnoliopsida</taxon>
        <taxon>eudicotyledons</taxon>
        <taxon>Gunneridae</taxon>
        <taxon>Pentapetalae</taxon>
        <taxon>rosids</taxon>
        <taxon>fabids</taxon>
        <taxon>Rosales</taxon>
        <taxon>Rosaceae</taxon>
        <taxon>Rosoideae</taxon>
        <taxon>Rosoideae incertae sedis</taxon>
        <taxon>Rubus</taxon>
    </lineage>
</organism>
<dbReference type="AlphaFoldDB" id="A0AAW1W8T7"/>
<dbReference type="Proteomes" id="UP001457282">
    <property type="component" value="Unassembled WGS sequence"/>
</dbReference>
<accession>A0AAW1W8T7</accession>
<name>A0AAW1W8T7_RUBAR</name>
<proteinExistence type="predicted"/>
<sequence>MACPALSLMRAMKHLDRAQERLNGELFREAGVDMTEVIQETEKLKELIKKDLAGRAWWERFLAWCAYQVFGEMSLEEGPEF</sequence>
<keyword evidence="2" id="KW-1185">Reference proteome</keyword>
<reference evidence="1 2" key="1">
    <citation type="journal article" date="2023" name="G3 (Bethesda)">
        <title>A chromosome-length genome assembly and annotation of blackberry (Rubus argutus, cv. 'Hillquist').</title>
        <authorList>
            <person name="Bruna T."/>
            <person name="Aryal R."/>
            <person name="Dudchenko O."/>
            <person name="Sargent D.J."/>
            <person name="Mead D."/>
            <person name="Buti M."/>
            <person name="Cavallini A."/>
            <person name="Hytonen T."/>
            <person name="Andres J."/>
            <person name="Pham M."/>
            <person name="Weisz D."/>
            <person name="Mascagni F."/>
            <person name="Usai G."/>
            <person name="Natali L."/>
            <person name="Bassil N."/>
            <person name="Fernandez G.E."/>
            <person name="Lomsadze A."/>
            <person name="Armour M."/>
            <person name="Olukolu B."/>
            <person name="Poorten T."/>
            <person name="Britton C."/>
            <person name="Davik J."/>
            <person name="Ashrafi H."/>
            <person name="Aiden E.L."/>
            <person name="Borodovsky M."/>
            <person name="Worthington M."/>
        </authorList>
    </citation>
    <scope>NUCLEOTIDE SEQUENCE [LARGE SCALE GENOMIC DNA]</scope>
    <source>
        <strain evidence="1">PI 553951</strain>
    </source>
</reference>
<evidence type="ECO:0000313" key="2">
    <source>
        <dbReference type="Proteomes" id="UP001457282"/>
    </source>
</evidence>
<comment type="caution">
    <text evidence="1">The sequence shown here is derived from an EMBL/GenBank/DDBJ whole genome shotgun (WGS) entry which is preliminary data.</text>
</comment>
<gene>
    <name evidence="1" type="ORF">M0R45_028974</name>
</gene>
<evidence type="ECO:0000313" key="1">
    <source>
        <dbReference type="EMBL" id="KAK9920419.1"/>
    </source>
</evidence>
<dbReference type="EMBL" id="JBEDUW010000006">
    <property type="protein sequence ID" value="KAK9920419.1"/>
    <property type="molecule type" value="Genomic_DNA"/>
</dbReference>